<sequence length="85" mass="9508">MDMGMESAIQYELGSTKNSPVQNSTGSAQCDLVSCQCSKQSNNKFPTTQIWCYIRPGSWAFFVQIVITKMALRDFGKKTMLVDTN</sequence>
<evidence type="ECO:0000313" key="2">
    <source>
        <dbReference type="Proteomes" id="UP000257109"/>
    </source>
</evidence>
<dbReference type="AlphaFoldDB" id="A0A371F5F6"/>
<gene>
    <name evidence="1" type="ORF">CR513_46840</name>
</gene>
<organism evidence="1 2">
    <name type="scientific">Mucuna pruriens</name>
    <name type="common">Velvet bean</name>
    <name type="synonym">Dolichos pruriens</name>
    <dbReference type="NCBI Taxonomy" id="157652"/>
    <lineage>
        <taxon>Eukaryota</taxon>
        <taxon>Viridiplantae</taxon>
        <taxon>Streptophyta</taxon>
        <taxon>Embryophyta</taxon>
        <taxon>Tracheophyta</taxon>
        <taxon>Spermatophyta</taxon>
        <taxon>Magnoliopsida</taxon>
        <taxon>eudicotyledons</taxon>
        <taxon>Gunneridae</taxon>
        <taxon>Pentapetalae</taxon>
        <taxon>rosids</taxon>
        <taxon>fabids</taxon>
        <taxon>Fabales</taxon>
        <taxon>Fabaceae</taxon>
        <taxon>Papilionoideae</taxon>
        <taxon>50 kb inversion clade</taxon>
        <taxon>NPAAA clade</taxon>
        <taxon>indigoferoid/millettioid clade</taxon>
        <taxon>Phaseoleae</taxon>
        <taxon>Mucuna</taxon>
    </lineage>
</organism>
<name>A0A371F5F6_MUCPR</name>
<accession>A0A371F5F6</accession>
<dbReference type="EMBL" id="QJKJ01010488">
    <property type="protein sequence ID" value="RDX73538.1"/>
    <property type="molecule type" value="Genomic_DNA"/>
</dbReference>
<reference evidence="1" key="1">
    <citation type="submission" date="2018-05" db="EMBL/GenBank/DDBJ databases">
        <title>Draft genome of Mucuna pruriens seed.</title>
        <authorList>
            <person name="Nnadi N.E."/>
            <person name="Vos R."/>
            <person name="Hasami M.H."/>
            <person name="Devisetty U.K."/>
            <person name="Aguiy J.C."/>
        </authorList>
    </citation>
    <scope>NUCLEOTIDE SEQUENCE [LARGE SCALE GENOMIC DNA]</scope>
    <source>
        <strain evidence="1">JCA_2017</strain>
    </source>
</reference>
<comment type="caution">
    <text evidence="1">The sequence shown here is derived from an EMBL/GenBank/DDBJ whole genome shotgun (WGS) entry which is preliminary data.</text>
</comment>
<evidence type="ECO:0000313" key="1">
    <source>
        <dbReference type="EMBL" id="RDX73538.1"/>
    </source>
</evidence>
<protein>
    <submittedName>
        <fullName evidence="1">Uncharacterized protein</fullName>
    </submittedName>
</protein>
<proteinExistence type="predicted"/>
<dbReference type="Proteomes" id="UP000257109">
    <property type="component" value="Unassembled WGS sequence"/>
</dbReference>
<feature type="non-terminal residue" evidence="1">
    <location>
        <position position="1"/>
    </location>
</feature>
<keyword evidence="2" id="KW-1185">Reference proteome</keyword>